<protein>
    <submittedName>
        <fullName evidence="8">Kinesin motor domain-containing protein</fullName>
    </submittedName>
</protein>
<dbReference type="InterPro" id="IPR036961">
    <property type="entry name" value="Kinesin_motor_dom_sf"/>
</dbReference>
<dbReference type="GO" id="GO:0005524">
    <property type="term" value="F:ATP binding"/>
    <property type="evidence" value="ECO:0007669"/>
    <property type="project" value="UniProtKB-KW"/>
</dbReference>
<dbReference type="Proteomes" id="UP000095280">
    <property type="component" value="Unplaced"/>
</dbReference>
<evidence type="ECO:0000256" key="5">
    <source>
        <dbReference type="PROSITE-ProRule" id="PRU00283"/>
    </source>
</evidence>
<keyword evidence="7" id="KW-1185">Reference proteome</keyword>
<accession>A0A1I8IL89</accession>
<dbReference type="PANTHER" id="PTHR47969:SF33">
    <property type="entry name" value="KINESIN-LIKE PROTEIN"/>
    <property type="match status" value="1"/>
</dbReference>
<dbReference type="GO" id="GO:0051231">
    <property type="term" value="P:spindle elongation"/>
    <property type="evidence" value="ECO:0007669"/>
    <property type="project" value="TreeGrafter"/>
</dbReference>
<comment type="subcellular location">
    <subcellularLocation>
        <location evidence="1">Cytoplasm</location>
        <location evidence="1">Cytoskeleton</location>
    </subcellularLocation>
</comment>
<dbReference type="PANTHER" id="PTHR47969">
    <property type="entry name" value="CHROMOSOME-ASSOCIATED KINESIN KIF4A-RELATED"/>
    <property type="match status" value="1"/>
</dbReference>
<dbReference type="InterPro" id="IPR001752">
    <property type="entry name" value="Kinesin_motor_dom"/>
</dbReference>
<evidence type="ECO:0000313" key="7">
    <source>
        <dbReference type="Proteomes" id="UP000095280"/>
    </source>
</evidence>
<keyword evidence="4" id="KW-0963">Cytoplasm</keyword>
<dbReference type="SUPFAM" id="SSF52540">
    <property type="entry name" value="P-loop containing nucleoside triphosphate hydrolases"/>
    <property type="match status" value="1"/>
</dbReference>
<evidence type="ECO:0000256" key="3">
    <source>
        <dbReference type="ARBA" id="ARBA00022840"/>
    </source>
</evidence>
<evidence type="ECO:0000256" key="2">
    <source>
        <dbReference type="ARBA" id="ARBA00022741"/>
    </source>
</evidence>
<keyword evidence="3" id="KW-0067">ATP-binding</keyword>
<keyword evidence="2" id="KW-0547">Nucleotide-binding</keyword>
<dbReference type="WBParaSite" id="maker-uti_cns_0013648-snap-gene-0.3-mRNA-1">
    <property type="protein sequence ID" value="maker-uti_cns_0013648-snap-gene-0.3-mRNA-1"/>
    <property type="gene ID" value="maker-uti_cns_0013648-snap-gene-0.3"/>
</dbReference>
<dbReference type="InterPro" id="IPR027640">
    <property type="entry name" value="Kinesin-like_fam"/>
</dbReference>
<dbReference type="InterPro" id="IPR027417">
    <property type="entry name" value="P-loop_NTPase"/>
</dbReference>
<organism evidence="7 8">
    <name type="scientific">Macrostomum lignano</name>
    <dbReference type="NCBI Taxonomy" id="282301"/>
    <lineage>
        <taxon>Eukaryota</taxon>
        <taxon>Metazoa</taxon>
        <taxon>Spiralia</taxon>
        <taxon>Lophotrochozoa</taxon>
        <taxon>Platyhelminthes</taxon>
        <taxon>Rhabditophora</taxon>
        <taxon>Macrostomorpha</taxon>
        <taxon>Macrostomida</taxon>
        <taxon>Macrostomidae</taxon>
        <taxon>Macrostomum</taxon>
    </lineage>
</organism>
<proteinExistence type="inferred from homology"/>
<dbReference type="Gene3D" id="3.40.850.10">
    <property type="entry name" value="Kinesin motor domain"/>
    <property type="match status" value="1"/>
</dbReference>
<dbReference type="GO" id="GO:0007018">
    <property type="term" value="P:microtubule-based movement"/>
    <property type="evidence" value="ECO:0007669"/>
    <property type="project" value="InterPro"/>
</dbReference>
<keyword evidence="4" id="KW-0206">Cytoskeleton</keyword>
<sequence>MQRVFNFDVVFEEAASQSEVFDNCGVKDLIQLALEGRTATQQHGVSGLAGQSRGLVPRSFTHIFDLLRSRGAQGFKVYATYFEIYNEQITDLLNPRSIYPHTIRWSSTSGFYVDNLFVIECDSADDLMGVLA</sequence>
<evidence type="ECO:0000259" key="6">
    <source>
        <dbReference type="PROSITE" id="PS50067"/>
    </source>
</evidence>
<dbReference type="GO" id="GO:0007052">
    <property type="term" value="P:mitotic spindle organization"/>
    <property type="evidence" value="ECO:0007669"/>
    <property type="project" value="TreeGrafter"/>
</dbReference>
<dbReference type="PROSITE" id="PS50067">
    <property type="entry name" value="KINESIN_MOTOR_2"/>
    <property type="match status" value="1"/>
</dbReference>
<dbReference type="GO" id="GO:0008017">
    <property type="term" value="F:microtubule binding"/>
    <property type="evidence" value="ECO:0007669"/>
    <property type="project" value="InterPro"/>
</dbReference>
<evidence type="ECO:0000313" key="8">
    <source>
        <dbReference type="WBParaSite" id="maker-uti_cns_0013648-snap-gene-0.3-mRNA-1"/>
    </source>
</evidence>
<comment type="caution">
    <text evidence="5">Lacks conserved residue(s) required for the propagation of feature annotation.</text>
</comment>
<evidence type="ECO:0000256" key="1">
    <source>
        <dbReference type="ARBA" id="ARBA00004245"/>
    </source>
</evidence>
<dbReference type="GO" id="GO:0003777">
    <property type="term" value="F:microtubule motor activity"/>
    <property type="evidence" value="ECO:0007669"/>
    <property type="project" value="InterPro"/>
</dbReference>
<feature type="domain" description="Kinesin motor" evidence="6">
    <location>
        <begin position="1"/>
        <end position="132"/>
    </location>
</feature>
<dbReference type="AlphaFoldDB" id="A0A1I8IL89"/>
<dbReference type="GO" id="GO:0005875">
    <property type="term" value="C:microtubule associated complex"/>
    <property type="evidence" value="ECO:0007669"/>
    <property type="project" value="TreeGrafter"/>
</dbReference>
<dbReference type="Pfam" id="PF00225">
    <property type="entry name" value="Kinesin"/>
    <property type="match status" value="1"/>
</dbReference>
<name>A0A1I8IL89_9PLAT</name>
<comment type="similarity">
    <text evidence="5">Belongs to the TRAFAC class myosin-kinesin ATPase superfamily. Kinesin family.</text>
</comment>
<reference evidence="8" key="1">
    <citation type="submission" date="2016-11" db="UniProtKB">
        <authorList>
            <consortium name="WormBaseParasite"/>
        </authorList>
    </citation>
    <scope>IDENTIFICATION</scope>
</reference>
<evidence type="ECO:0000256" key="4">
    <source>
        <dbReference type="ARBA" id="ARBA00023212"/>
    </source>
</evidence>